<evidence type="ECO:0000313" key="2">
    <source>
        <dbReference type="EMBL" id="QJA72304.1"/>
    </source>
</evidence>
<accession>A0A6M3JQD0</accession>
<feature type="compositionally biased region" description="Basic and acidic residues" evidence="1">
    <location>
        <begin position="40"/>
        <end position="53"/>
    </location>
</feature>
<protein>
    <submittedName>
        <fullName evidence="2">Uncharacterized protein</fullName>
    </submittedName>
</protein>
<organism evidence="2">
    <name type="scientific">viral metagenome</name>
    <dbReference type="NCBI Taxonomy" id="1070528"/>
    <lineage>
        <taxon>unclassified sequences</taxon>
        <taxon>metagenomes</taxon>
        <taxon>organismal metagenomes</taxon>
    </lineage>
</organism>
<dbReference type="EMBL" id="MT141940">
    <property type="protein sequence ID" value="QJA72304.1"/>
    <property type="molecule type" value="Genomic_DNA"/>
</dbReference>
<feature type="compositionally biased region" description="Acidic residues" evidence="1">
    <location>
        <begin position="1"/>
        <end position="39"/>
    </location>
</feature>
<proteinExistence type="predicted"/>
<feature type="region of interest" description="Disordered" evidence="1">
    <location>
        <begin position="1"/>
        <end position="53"/>
    </location>
</feature>
<name>A0A6M3JQD0_9ZZZZ</name>
<dbReference type="AlphaFoldDB" id="A0A6M3JQD0"/>
<evidence type="ECO:0000256" key="1">
    <source>
        <dbReference type="SAM" id="MobiDB-lite"/>
    </source>
</evidence>
<sequence>MADEETTDLETDPTDADLTAEIDDENLDLPTEDETEDDKDDKSGDDDKSSLDDVVKDYESLKTNYESLQKHKGDLDKAIHGLRQEVRALKSTPKTDDSDDEAAFTDSQLIGLLNEHKDDPATLLQIMRHEATQAAKKGEKNTANAIEVSNRVKNAKNFLIQRYPDYYSEGFQGKELVDTIKKELGIEDTPLGDLYGTGVAVLKDLPNLIRSIKEEAKREALGDKVETTRKNEILTTKPANKSKGLKRESTGLTAQQMETAKLLGMNKKQMQTYALQLANANKRTVTVGE</sequence>
<gene>
    <name evidence="2" type="ORF">MM415A02808_0008</name>
</gene>
<reference evidence="2" key="1">
    <citation type="submission" date="2020-03" db="EMBL/GenBank/DDBJ databases">
        <title>The deep terrestrial virosphere.</title>
        <authorList>
            <person name="Holmfeldt K."/>
            <person name="Nilsson E."/>
            <person name="Simone D."/>
            <person name="Lopez-Fernandez M."/>
            <person name="Wu X."/>
            <person name="de Brujin I."/>
            <person name="Lundin D."/>
            <person name="Andersson A."/>
            <person name="Bertilsson S."/>
            <person name="Dopson M."/>
        </authorList>
    </citation>
    <scope>NUCLEOTIDE SEQUENCE</scope>
    <source>
        <strain evidence="2">MM415A02808</strain>
    </source>
</reference>